<organism evidence="1 2">
    <name type="scientific">Bradyrhizobium shewense</name>
    <dbReference type="NCBI Taxonomy" id="1761772"/>
    <lineage>
        <taxon>Bacteria</taxon>
        <taxon>Pseudomonadati</taxon>
        <taxon>Pseudomonadota</taxon>
        <taxon>Alphaproteobacteria</taxon>
        <taxon>Hyphomicrobiales</taxon>
        <taxon>Nitrobacteraceae</taxon>
        <taxon>Bradyrhizobium</taxon>
    </lineage>
</organism>
<dbReference type="Proteomes" id="UP000199184">
    <property type="component" value="Unassembled WGS sequence"/>
</dbReference>
<keyword evidence="2" id="KW-1185">Reference proteome</keyword>
<evidence type="ECO:0000313" key="1">
    <source>
        <dbReference type="EMBL" id="SCB55358.1"/>
    </source>
</evidence>
<name>A0A1C3XSX1_9BRAD</name>
<gene>
    <name evidence="1" type="ORF">GA0061098_103924</name>
</gene>
<dbReference type="AlphaFoldDB" id="A0A1C3XSX1"/>
<accession>A0A1C3XSX1</accession>
<proteinExistence type="predicted"/>
<protein>
    <submittedName>
        <fullName evidence="1">Uncharacterized protein</fullName>
    </submittedName>
</protein>
<reference evidence="2" key="1">
    <citation type="submission" date="2016-08" db="EMBL/GenBank/DDBJ databases">
        <authorList>
            <person name="Varghese N."/>
            <person name="Submissions Spin"/>
        </authorList>
    </citation>
    <scope>NUCLEOTIDE SEQUENCE [LARGE SCALE GENOMIC DNA]</scope>
    <source>
        <strain evidence="2">ERR11</strain>
    </source>
</reference>
<dbReference type="EMBL" id="FMAI01000039">
    <property type="protein sequence ID" value="SCB55358.1"/>
    <property type="molecule type" value="Genomic_DNA"/>
</dbReference>
<evidence type="ECO:0000313" key="2">
    <source>
        <dbReference type="Proteomes" id="UP000199184"/>
    </source>
</evidence>
<sequence>MLMERQPVGGPLVIGGGNLSQVVLASLSWRALRNSAVAVLTMLAFVRREAG</sequence>